<name>A0ABX0U3B7_9SPHN</name>
<protein>
    <submittedName>
        <fullName evidence="2">Uncharacterized protein</fullName>
    </submittedName>
</protein>
<feature type="chain" id="PRO_5045814139" evidence="1">
    <location>
        <begin position="25"/>
        <end position="102"/>
    </location>
</feature>
<organism evidence="2 3">
    <name type="scientific">Sphingomonas japonica</name>
    <dbReference type="NCBI Taxonomy" id="511662"/>
    <lineage>
        <taxon>Bacteria</taxon>
        <taxon>Pseudomonadati</taxon>
        <taxon>Pseudomonadota</taxon>
        <taxon>Alphaproteobacteria</taxon>
        <taxon>Sphingomonadales</taxon>
        <taxon>Sphingomonadaceae</taxon>
        <taxon>Sphingomonas</taxon>
    </lineage>
</organism>
<sequence>MNRIAAFSALAIAAAPIAAAPAFAQTGYYTVTPVTAPAEGKLVTRSTVWTCDGAVCTAPKSATRDKLLCELVVREVGALQAFRANGSDFDADTLAKCNARAR</sequence>
<dbReference type="RefSeq" id="WP_140048411.1">
    <property type="nucleotide sequence ID" value="NZ_BAAAEV010000001.1"/>
</dbReference>
<dbReference type="EMBL" id="JAASQP010000001">
    <property type="protein sequence ID" value="NIJ23267.1"/>
    <property type="molecule type" value="Genomic_DNA"/>
</dbReference>
<proteinExistence type="predicted"/>
<evidence type="ECO:0000256" key="1">
    <source>
        <dbReference type="SAM" id="SignalP"/>
    </source>
</evidence>
<keyword evidence="1" id="KW-0732">Signal</keyword>
<keyword evidence="3" id="KW-1185">Reference proteome</keyword>
<dbReference type="Proteomes" id="UP000788153">
    <property type="component" value="Unassembled WGS sequence"/>
</dbReference>
<feature type="signal peptide" evidence="1">
    <location>
        <begin position="1"/>
        <end position="24"/>
    </location>
</feature>
<gene>
    <name evidence="2" type="ORF">FHT01_000809</name>
</gene>
<dbReference type="Pfam" id="PF26624">
    <property type="entry name" value="DUF8200"/>
    <property type="match status" value="1"/>
</dbReference>
<dbReference type="NCBIfam" id="NF047636">
    <property type="entry name" value="CC_3452_fam"/>
    <property type="match status" value="1"/>
</dbReference>
<evidence type="ECO:0000313" key="3">
    <source>
        <dbReference type="Proteomes" id="UP000788153"/>
    </source>
</evidence>
<dbReference type="InterPro" id="IPR058067">
    <property type="entry name" value="CC_3452-like"/>
</dbReference>
<accession>A0ABX0U3B7</accession>
<evidence type="ECO:0000313" key="2">
    <source>
        <dbReference type="EMBL" id="NIJ23267.1"/>
    </source>
</evidence>
<comment type="caution">
    <text evidence="2">The sequence shown here is derived from an EMBL/GenBank/DDBJ whole genome shotgun (WGS) entry which is preliminary data.</text>
</comment>
<dbReference type="InterPro" id="IPR058513">
    <property type="entry name" value="DUF8200"/>
</dbReference>
<reference evidence="2 3" key="1">
    <citation type="submission" date="2020-03" db="EMBL/GenBank/DDBJ databases">
        <title>Genomic Encyclopedia of Type Strains, Phase IV (KMG-IV): sequencing the most valuable type-strain genomes for metagenomic binning, comparative biology and taxonomic classification.</title>
        <authorList>
            <person name="Goeker M."/>
        </authorList>
    </citation>
    <scope>NUCLEOTIDE SEQUENCE [LARGE SCALE GENOMIC DNA]</scope>
    <source>
        <strain evidence="2 3">DSM 22753</strain>
    </source>
</reference>